<reference key="2">
    <citation type="submission" date="2011-10" db="EMBL/GenBank/DDBJ databases">
        <title>The genome and transcriptome sequence of Clonorchis sinensis provide insights into the carcinogenic liver fluke.</title>
        <authorList>
            <person name="Wang X."/>
            <person name="Huang Y."/>
            <person name="Chen W."/>
            <person name="Liu H."/>
            <person name="Guo L."/>
            <person name="Chen Y."/>
            <person name="Luo F."/>
            <person name="Zhou W."/>
            <person name="Sun J."/>
            <person name="Mao Q."/>
            <person name="Liang P."/>
            <person name="Zhou C."/>
            <person name="Tian Y."/>
            <person name="Men J."/>
            <person name="Lv X."/>
            <person name="Huang L."/>
            <person name="Zhou J."/>
            <person name="Hu Y."/>
            <person name="Li R."/>
            <person name="Zhang F."/>
            <person name="Lei H."/>
            <person name="Li X."/>
            <person name="Hu X."/>
            <person name="Liang C."/>
            <person name="Xu J."/>
            <person name="Wu Z."/>
            <person name="Yu X."/>
        </authorList>
    </citation>
    <scope>NUCLEOTIDE SEQUENCE</scope>
    <source>
        <strain>Henan</strain>
    </source>
</reference>
<accession>G7YKE3</accession>
<name>G7YKE3_CLOSI</name>
<evidence type="ECO:0000313" key="1">
    <source>
        <dbReference type="EMBL" id="GAA53425.1"/>
    </source>
</evidence>
<protein>
    <submittedName>
        <fullName evidence="1">Uncharacterized protein</fullName>
    </submittedName>
</protein>
<gene>
    <name evidence="1" type="ORF">CLF_110191</name>
</gene>
<organism evidence="1 2">
    <name type="scientific">Clonorchis sinensis</name>
    <name type="common">Chinese liver fluke</name>
    <dbReference type="NCBI Taxonomy" id="79923"/>
    <lineage>
        <taxon>Eukaryota</taxon>
        <taxon>Metazoa</taxon>
        <taxon>Spiralia</taxon>
        <taxon>Lophotrochozoa</taxon>
        <taxon>Platyhelminthes</taxon>
        <taxon>Trematoda</taxon>
        <taxon>Digenea</taxon>
        <taxon>Opisthorchiida</taxon>
        <taxon>Opisthorchiata</taxon>
        <taxon>Opisthorchiidae</taxon>
        <taxon>Clonorchis</taxon>
    </lineage>
</organism>
<evidence type="ECO:0000313" key="2">
    <source>
        <dbReference type="Proteomes" id="UP000008909"/>
    </source>
</evidence>
<dbReference type="EMBL" id="DF143491">
    <property type="protein sequence ID" value="GAA53425.1"/>
    <property type="molecule type" value="Genomic_DNA"/>
</dbReference>
<reference evidence="1" key="1">
    <citation type="journal article" date="2011" name="Genome Biol.">
        <title>The draft genome of the carcinogenic human liver fluke Clonorchis sinensis.</title>
        <authorList>
            <person name="Wang X."/>
            <person name="Chen W."/>
            <person name="Huang Y."/>
            <person name="Sun J."/>
            <person name="Men J."/>
            <person name="Liu H."/>
            <person name="Luo F."/>
            <person name="Guo L."/>
            <person name="Lv X."/>
            <person name="Deng C."/>
            <person name="Zhou C."/>
            <person name="Fan Y."/>
            <person name="Li X."/>
            <person name="Huang L."/>
            <person name="Hu Y."/>
            <person name="Liang C."/>
            <person name="Hu X."/>
            <person name="Xu J."/>
            <person name="Yu X."/>
        </authorList>
    </citation>
    <scope>NUCLEOTIDE SEQUENCE [LARGE SCALE GENOMIC DNA]</scope>
    <source>
        <strain evidence="1">Henan</strain>
    </source>
</reference>
<dbReference type="Proteomes" id="UP000008909">
    <property type="component" value="Unassembled WGS sequence"/>
</dbReference>
<proteinExistence type="predicted"/>
<sequence length="689" mass="77894">MRHCCGSFENPKAITTELPPAVDIAGPEFKAHVRTTDLSVESTVRRLQAKSKSVQSISYKPCTIGIRHCYSFASIRKGSIYQRDCVPLNTGVHPAKNGMRLPVRSLLAEILEFRFAHLPPCISELDNLVTRFPKAPEPDRNTLKVAVQFYMGDEDVVRHVLPVHSLSDFFVLVSIYTICVARVIVGSCLLCHPKEARGQRYRQITRAQTGVIEMLTLDSNHDLVKHGHRHKKRMQAMNAKGLQENMSQYRETSHSMSCHQQFQSDKMNPNVRKLLNSCVVGILSPEDTVPAVTMDQSGSRIDERITNPILSHAPFKVTSDCNLNSVGSGPSISLRERCLLAASRRRVLEARLASALANADKGERGTLIEEIRADLFALVDELLGDTELKRLKSQVVLTSFLTGGFDCYLRCPFYRFVEIRSCGCGPNRAHLPLFSPYNAKAHRPRIDHNEKPGFNLLTDQNNAIFSYESQIFTKNRRNEMCRNSLQNVYHSSIGKSRLRRFCYWTDETCVKNFGTKAGDQFQGTFEGTLGPVIISWLSVHSPRSFVPCSKIVKNVQPASYTDRYRQACVDPVVERNPIMDFTGRENLLTARPGQPGSISTLVFPSGSMTVRRRKVLQLNDYRGLHLSAHDHLHHTSCGFFRCDHERHDDIHQMLSLCYNGFRAGFFEWCHSLEKAATTIDFLREDFSSE</sequence>
<dbReference type="AlphaFoldDB" id="G7YKE3"/>
<keyword evidence="2" id="KW-1185">Reference proteome</keyword>